<evidence type="ECO:0000256" key="7">
    <source>
        <dbReference type="ARBA" id="ARBA00022989"/>
    </source>
</evidence>
<evidence type="ECO:0000256" key="2">
    <source>
        <dbReference type="ARBA" id="ARBA00004687"/>
    </source>
</evidence>
<evidence type="ECO:0000256" key="3">
    <source>
        <dbReference type="ARBA" id="ARBA00010345"/>
    </source>
</evidence>
<evidence type="ECO:0000313" key="12">
    <source>
        <dbReference type="Proteomes" id="UP000565441"/>
    </source>
</evidence>
<protein>
    <recommendedName>
        <fullName evidence="10">Protein PBN1</fullName>
    </recommendedName>
</protein>
<gene>
    <name evidence="11" type="ORF">D9615_005813</name>
</gene>
<proteinExistence type="inferred from homology"/>
<evidence type="ECO:0000256" key="4">
    <source>
        <dbReference type="ARBA" id="ARBA00022502"/>
    </source>
</evidence>
<organism evidence="11 12">
    <name type="scientific">Tricholomella constricta</name>
    <dbReference type="NCBI Taxonomy" id="117010"/>
    <lineage>
        <taxon>Eukaryota</taxon>
        <taxon>Fungi</taxon>
        <taxon>Dikarya</taxon>
        <taxon>Basidiomycota</taxon>
        <taxon>Agaricomycotina</taxon>
        <taxon>Agaricomycetes</taxon>
        <taxon>Agaricomycetidae</taxon>
        <taxon>Agaricales</taxon>
        <taxon>Tricholomatineae</taxon>
        <taxon>Lyophyllaceae</taxon>
        <taxon>Tricholomella</taxon>
    </lineage>
</organism>
<dbReference type="GO" id="GO:0005789">
    <property type="term" value="C:endoplasmic reticulum membrane"/>
    <property type="evidence" value="ECO:0007669"/>
    <property type="project" value="UniProtKB-SubCell"/>
</dbReference>
<dbReference type="OrthoDB" id="5546453at2759"/>
<keyword evidence="12" id="KW-1185">Reference proteome</keyword>
<name>A0A8H5M3Q9_9AGAR</name>
<dbReference type="InterPro" id="IPR013233">
    <property type="entry name" value="PIG-X/PBN1"/>
</dbReference>
<reference evidence="11 12" key="1">
    <citation type="journal article" date="2020" name="ISME J.">
        <title>Uncovering the hidden diversity of litter-decomposition mechanisms in mushroom-forming fungi.</title>
        <authorList>
            <person name="Floudas D."/>
            <person name="Bentzer J."/>
            <person name="Ahren D."/>
            <person name="Johansson T."/>
            <person name="Persson P."/>
            <person name="Tunlid A."/>
        </authorList>
    </citation>
    <scope>NUCLEOTIDE SEQUENCE [LARGE SCALE GENOMIC DNA]</scope>
    <source>
        <strain evidence="11 12">CBS 661.87</strain>
    </source>
</reference>
<dbReference type="InterPro" id="IPR040039">
    <property type="entry name" value="PIGX"/>
</dbReference>
<sequence>MAQLVSSILPKEGYHPVSTTKVTLDRPELLADSKCSLYLYLRLPPLVFVDPYELAHHESFYTFRHWGPSNLELPVSAVQQNNSHLLLDVTLSSNSHEINVTLPLHLRYGDLSKRSPSGHHTAELAWPTGFLKCPLSSSSAIRSLPSGLPHLPSEISSLFDAASALFIPISHSGPTAADLVRVPTGAPGDLAYVEFGTAFTVLVAFCYLLRASWLAARGVRRASMDKTD</sequence>
<dbReference type="Proteomes" id="UP000565441">
    <property type="component" value="Unassembled WGS sequence"/>
</dbReference>
<keyword evidence="4 10" id="KW-0337">GPI-anchor biosynthesis</keyword>
<evidence type="ECO:0000256" key="1">
    <source>
        <dbReference type="ARBA" id="ARBA00004389"/>
    </source>
</evidence>
<dbReference type="UniPathway" id="UPA00196"/>
<evidence type="ECO:0000256" key="8">
    <source>
        <dbReference type="ARBA" id="ARBA00023136"/>
    </source>
</evidence>
<comment type="similarity">
    <text evidence="3 10">Belongs to the PIGX family.</text>
</comment>
<evidence type="ECO:0000256" key="10">
    <source>
        <dbReference type="RuleBase" id="RU366056"/>
    </source>
</evidence>
<dbReference type="PANTHER" id="PTHR28650:SF1">
    <property type="entry name" value="PHOSPHATIDYLINOSITOL-GLYCAN BIOSYNTHESIS CLASS X PROTEIN"/>
    <property type="match status" value="1"/>
</dbReference>
<dbReference type="EMBL" id="JAACJP010000015">
    <property type="protein sequence ID" value="KAF5379748.1"/>
    <property type="molecule type" value="Genomic_DNA"/>
</dbReference>
<dbReference type="GO" id="GO:0006506">
    <property type="term" value="P:GPI anchor biosynthetic process"/>
    <property type="evidence" value="ECO:0007669"/>
    <property type="project" value="UniProtKB-UniPathway"/>
</dbReference>
<dbReference type="SMART" id="SM00780">
    <property type="entry name" value="PIG-X"/>
    <property type="match status" value="1"/>
</dbReference>
<comment type="subcellular location">
    <subcellularLocation>
        <location evidence="1 10">Endoplasmic reticulum membrane</location>
        <topology evidence="1 10">Single-pass membrane protein</topology>
    </subcellularLocation>
</comment>
<comment type="pathway">
    <text evidence="2 10">Glycolipid biosynthesis; glycosylphosphatidylinositol-anchor biosynthesis.</text>
</comment>
<dbReference type="AlphaFoldDB" id="A0A8H5M3Q9"/>
<evidence type="ECO:0000256" key="9">
    <source>
        <dbReference type="ARBA" id="ARBA00023180"/>
    </source>
</evidence>
<feature type="transmembrane region" description="Helical" evidence="10">
    <location>
        <begin position="195"/>
        <end position="216"/>
    </location>
</feature>
<accession>A0A8H5M3Q9</accession>
<evidence type="ECO:0000313" key="11">
    <source>
        <dbReference type="EMBL" id="KAF5379748.1"/>
    </source>
</evidence>
<keyword evidence="7 10" id="KW-1133">Transmembrane helix</keyword>
<dbReference type="Pfam" id="PF08320">
    <property type="entry name" value="PIG-X"/>
    <property type="match status" value="1"/>
</dbReference>
<dbReference type="PANTHER" id="PTHR28650">
    <property type="entry name" value="PHOSPHATIDYLINOSITOL-GLYCAN BIOSYNTHESIS CLASS X PROTEIN"/>
    <property type="match status" value="1"/>
</dbReference>
<comment type="caution">
    <text evidence="11">The sequence shown here is derived from an EMBL/GenBank/DDBJ whole genome shotgun (WGS) entry which is preliminary data.</text>
</comment>
<keyword evidence="8 10" id="KW-0472">Membrane</keyword>
<evidence type="ECO:0000256" key="6">
    <source>
        <dbReference type="ARBA" id="ARBA00022824"/>
    </source>
</evidence>
<comment type="function">
    <text evidence="10">Required for proper folding and/or the stability of a subset of proteins in the endoplasmic reticulum. Component of glycosylphosphatidylinositol-mannosyltransferase 1 which transfers the first of the 4 mannoses in the GPI-anchor precursors during GPI-anchor biosynthesis. Probably acts by stabilizing the mannosyltransferase GPI14.</text>
</comment>
<keyword evidence="9" id="KW-0325">Glycoprotein</keyword>
<evidence type="ECO:0000256" key="5">
    <source>
        <dbReference type="ARBA" id="ARBA00022692"/>
    </source>
</evidence>
<keyword evidence="5 10" id="KW-0812">Transmembrane</keyword>
<keyword evidence="6 10" id="KW-0256">Endoplasmic reticulum</keyword>